<name>A0AB40BPM5_DIOCR</name>
<dbReference type="PANTHER" id="PTHR35317:SF35">
    <property type="entry name" value="DUF4219 DOMAIN-CONTAINING PROTEIN"/>
    <property type="match status" value="1"/>
</dbReference>
<dbReference type="AlphaFoldDB" id="A0AB40BPM5"/>
<reference evidence="2" key="1">
    <citation type="submission" date="2025-08" db="UniProtKB">
        <authorList>
            <consortium name="RefSeq"/>
        </authorList>
    </citation>
    <scope>IDENTIFICATION</scope>
</reference>
<sequence length="182" mass="20680">MGSSSIGITEVMTTSVPMFKGDGYYRWSVKMETLFRSQKLWKIVEEGPLEEEYHGSSKIVTVRRQTLRQQFELLQMKEDEDVQHYVSRVVALVNRIKGIGFEIEDKDVVSKVMRSLTQKYEHVVTSIEEARDVEKLSLNEFSGSLQAHEARFNGYANKLYDKAFFAKGESSGGGTCYGRGDG</sequence>
<dbReference type="PANTHER" id="PTHR35317">
    <property type="entry name" value="OS04G0629600 PROTEIN"/>
    <property type="match status" value="1"/>
</dbReference>
<dbReference type="Proteomes" id="UP001515500">
    <property type="component" value="Chromosome 7"/>
</dbReference>
<dbReference type="RefSeq" id="XP_039128900.1">
    <property type="nucleotide sequence ID" value="XM_039272966.1"/>
</dbReference>
<evidence type="ECO:0000313" key="2">
    <source>
        <dbReference type="RefSeq" id="XP_039128900.1"/>
    </source>
</evidence>
<proteinExistence type="predicted"/>
<protein>
    <submittedName>
        <fullName evidence="2">Uncharacterized protein LOC120265037</fullName>
    </submittedName>
</protein>
<organism evidence="1 2">
    <name type="scientific">Dioscorea cayennensis subsp. rotundata</name>
    <name type="common">White Guinea yam</name>
    <name type="synonym">Dioscorea rotundata</name>
    <dbReference type="NCBI Taxonomy" id="55577"/>
    <lineage>
        <taxon>Eukaryota</taxon>
        <taxon>Viridiplantae</taxon>
        <taxon>Streptophyta</taxon>
        <taxon>Embryophyta</taxon>
        <taxon>Tracheophyta</taxon>
        <taxon>Spermatophyta</taxon>
        <taxon>Magnoliopsida</taxon>
        <taxon>Liliopsida</taxon>
        <taxon>Dioscoreales</taxon>
        <taxon>Dioscoreaceae</taxon>
        <taxon>Dioscorea</taxon>
    </lineage>
</organism>
<dbReference type="GeneID" id="120265037"/>
<dbReference type="Pfam" id="PF14223">
    <property type="entry name" value="Retrotran_gag_2"/>
    <property type="match status" value="1"/>
</dbReference>
<gene>
    <name evidence="2" type="primary">LOC120265037</name>
</gene>
<accession>A0AB40BPM5</accession>
<evidence type="ECO:0000313" key="1">
    <source>
        <dbReference type="Proteomes" id="UP001515500"/>
    </source>
</evidence>
<keyword evidence="1" id="KW-1185">Reference proteome</keyword>